<protein>
    <submittedName>
        <fullName evidence="1">Uncharacterized protein</fullName>
    </submittedName>
</protein>
<name>A0A4S2KHM3_9HYME</name>
<dbReference type="AlphaFoldDB" id="A0A4S2KHM3"/>
<organism evidence="1 2">
    <name type="scientific">Temnothorax longispinosus</name>
    <dbReference type="NCBI Taxonomy" id="300112"/>
    <lineage>
        <taxon>Eukaryota</taxon>
        <taxon>Metazoa</taxon>
        <taxon>Ecdysozoa</taxon>
        <taxon>Arthropoda</taxon>
        <taxon>Hexapoda</taxon>
        <taxon>Insecta</taxon>
        <taxon>Pterygota</taxon>
        <taxon>Neoptera</taxon>
        <taxon>Endopterygota</taxon>
        <taxon>Hymenoptera</taxon>
        <taxon>Apocrita</taxon>
        <taxon>Aculeata</taxon>
        <taxon>Formicoidea</taxon>
        <taxon>Formicidae</taxon>
        <taxon>Myrmicinae</taxon>
        <taxon>Temnothorax</taxon>
    </lineage>
</organism>
<dbReference type="EMBL" id="QBLH01002326">
    <property type="protein sequence ID" value="TGZ48750.1"/>
    <property type="molecule type" value="Genomic_DNA"/>
</dbReference>
<comment type="caution">
    <text evidence="1">The sequence shown here is derived from an EMBL/GenBank/DDBJ whole genome shotgun (WGS) entry which is preliminary data.</text>
</comment>
<accession>A0A4S2KHM3</accession>
<proteinExistence type="predicted"/>
<gene>
    <name evidence="1" type="ORF">DBV15_06799</name>
</gene>
<reference evidence="1 2" key="1">
    <citation type="journal article" date="2019" name="Philos. Trans. R. Soc. Lond., B, Biol. Sci.">
        <title>Ant behaviour and brain gene expression of defending hosts depend on the ecological success of the intruding social parasite.</title>
        <authorList>
            <person name="Kaur R."/>
            <person name="Stoldt M."/>
            <person name="Jongepier E."/>
            <person name="Feldmeyer B."/>
            <person name="Menzel F."/>
            <person name="Bornberg-Bauer E."/>
            <person name="Foitzik S."/>
        </authorList>
    </citation>
    <scope>NUCLEOTIDE SEQUENCE [LARGE SCALE GENOMIC DNA]</scope>
    <source>
        <tissue evidence="1">Whole body</tissue>
    </source>
</reference>
<evidence type="ECO:0000313" key="1">
    <source>
        <dbReference type="EMBL" id="TGZ48750.1"/>
    </source>
</evidence>
<sequence length="97" mass="10593">MPARALSVSFWSHDRSCITLSIFDHDGTRQVNPDVLRNRAIGRTAPVVNAEEVGSYIKRHDADAGMQAMQRNTGCAYSTGSRGITTGTWILSLSRIA</sequence>
<keyword evidence="2" id="KW-1185">Reference proteome</keyword>
<dbReference type="Proteomes" id="UP000310200">
    <property type="component" value="Unassembled WGS sequence"/>
</dbReference>
<evidence type="ECO:0000313" key="2">
    <source>
        <dbReference type="Proteomes" id="UP000310200"/>
    </source>
</evidence>